<dbReference type="InterPro" id="IPR017871">
    <property type="entry name" value="ABC_transporter-like_CS"/>
</dbReference>
<dbReference type="GO" id="GO:0005524">
    <property type="term" value="F:ATP binding"/>
    <property type="evidence" value="ECO:0007669"/>
    <property type="project" value="UniProtKB-KW"/>
</dbReference>
<dbReference type="RefSeq" id="WP_090801799.1">
    <property type="nucleotide sequence ID" value="NZ_BOND01000005.1"/>
</dbReference>
<dbReference type="Pfam" id="PF00005">
    <property type="entry name" value="ABC_tran"/>
    <property type="match status" value="1"/>
</dbReference>
<evidence type="ECO:0000259" key="10">
    <source>
        <dbReference type="PROSITE" id="PS50893"/>
    </source>
</evidence>
<evidence type="ECO:0000256" key="4">
    <source>
        <dbReference type="ARBA" id="ARBA00022496"/>
    </source>
</evidence>
<feature type="domain" description="ABC transporter" evidence="10">
    <location>
        <begin position="3"/>
        <end position="238"/>
    </location>
</feature>
<evidence type="ECO:0000256" key="5">
    <source>
        <dbReference type="ARBA" id="ARBA00022741"/>
    </source>
</evidence>
<keyword evidence="12" id="KW-1185">Reference proteome</keyword>
<keyword evidence="7" id="KW-0408">Iron</keyword>
<evidence type="ECO:0000256" key="1">
    <source>
        <dbReference type="ARBA" id="ARBA00004202"/>
    </source>
</evidence>
<keyword evidence="8" id="KW-0406">Ion transport</keyword>
<dbReference type="InterPro" id="IPR027417">
    <property type="entry name" value="P-loop_NTPase"/>
</dbReference>
<proteinExistence type="predicted"/>
<evidence type="ECO:0000256" key="8">
    <source>
        <dbReference type="ARBA" id="ARBA00023065"/>
    </source>
</evidence>
<keyword evidence="6 11" id="KW-0067">ATP-binding</keyword>
<evidence type="ECO:0000256" key="2">
    <source>
        <dbReference type="ARBA" id="ARBA00022448"/>
    </source>
</evidence>
<evidence type="ECO:0000256" key="6">
    <source>
        <dbReference type="ARBA" id="ARBA00022840"/>
    </source>
</evidence>
<dbReference type="GO" id="GO:0005886">
    <property type="term" value="C:plasma membrane"/>
    <property type="evidence" value="ECO:0007669"/>
    <property type="project" value="UniProtKB-SubCell"/>
</dbReference>
<keyword evidence="4" id="KW-0410">Iron transport</keyword>
<comment type="subcellular location">
    <subcellularLocation>
        <location evidence="1">Cell membrane</location>
        <topology evidence="1">Peripheral membrane protein</topology>
    </subcellularLocation>
</comment>
<protein>
    <submittedName>
        <fullName evidence="11">Iron complex transport system ATP-binding protein</fullName>
    </submittedName>
</protein>
<dbReference type="AlphaFoldDB" id="A0A1H3UEG3"/>
<dbReference type="GO" id="GO:0016887">
    <property type="term" value="F:ATP hydrolysis activity"/>
    <property type="evidence" value="ECO:0007669"/>
    <property type="project" value="InterPro"/>
</dbReference>
<keyword evidence="3" id="KW-1003">Cell membrane</keyword>
<evidence type="ECO:0000313" key="11">
    <source>
        <dbReference type="EMBL" id="SDZ60768.1"/>
    </source>
</evidence>
<dbReference type="PANTHER" id="PTHR42771">
    <property type="entry name" value="IRON(3+)-HYDROXAMATE IMPORT ATP-BINDING PROTEIN FHUC"/>
    <property type="match status" value="1"/>
</dbReference>
<dbReference type="EMBL" id="FNQB01000004">
    <property type="protein sequence ID" value="SDZ60768.1"/>
    <property type="molecule type" value="Genomic_DNA"/>
</dbReference>
<dbReference type="SMART" id="SM00382">
    <property type="entry name" value="AAA"/>
    <property type="match status" value="1"/>
</dbReference>
<sequence>MKLTAQSLAAGYHDRAVFEGLDLELPDGAFTVIVGPNACGKSTLLRTLARLLPARHGTVLLDGTDITTLPTREVARRLGVLPQSPLVPEGVTVSDLVGRGRQPHQRWWQQWSPEDTAAVRAAMDQAGVAELADRPVDQLSGGQRQRVWIAMALAQRTGTLLLDEPTTFLDLAHQVEVLNLLRGMRDGGSTVVAVLHDLNQAARYADHLVAMRDGAVVAAGPPREVVTVELVRDVFGLDSVVVPCPVSDAPLVLHI</sequence>
<evidence type="ECO:0000256" key="7">
    <source>
        <dbReference type="ARBA" id="ARBA00023004"/>
    </source>
</evidence>
<organism evidence="11 12">
    <name type="scientific">Asanoa ishikariensis</name>
    <dbReference type="NCBI Taxonomy" id="137265"/>
    <lineage>
        <taxon>Bacteria</taxon>
        <taxon>Bacillati</taxon>
        <taxon>Actinomycetota</taxon>
        <taxon>Actinomycetes</taxon>
        <taxon>Micromonosporales</taxon>
        <taxon>Micromonosporaceae</taxon>
        <taxon>Asanoa</taxon>
    </lineage>
</organism>
<dbReference type="InterPro" id="IPR003593">
    <property type="entry name" value="AAA+_ATPase"/>
</dbReference>
<keyword evidence="5" id="KW-0547">Nucleotide-binding</keyword>
<evidence type="ECO:0000256" key="9">
    <source>
        <dbReference type="ARBA" id="ARBA00023136"/>
    </source>
</evidence>
<dbReference type="Proteomes" id="UP000199632">
    <property type="component" value="Unassembled WGS sequence"/>
</dbReference>
<dbReference type="Gene3D" id="3.40.50.300">
    <property type="entry name" value="P-loop containing nucleotide triphosphate hydrolases"/>
    <property type="match status" value="1"/>
</dbReference>
<dbReference type="SUPFAM" id="SSF52540">
    <property type="entry name" value="P-loop containing nucleoside triphosphate hydrolases"/>
    <property type="match status" value="1"/>
</dbReference>
<dbReference type="PROSITE" id="PS50893">
    <property type="entry name" value="ABC_TRANSPORTER_2"/>
    <property type="match status" value="1"/>
</dbReference>
<dbReference type="GO" id="GO:0006826">
    <property type="term" value="P:iron ion transport"/>
    <property type="evidence" value="ECO:0007669"/>
    <property type="project" value="UniProtKB-KW"/>
</dbReference>
<dbReference type="InterPro" id="IPR051535">
    <property type="entry name" value="Siderophore_ABC-ATPase"/>
</dbReference>
<dbReference type="STRING" id="137265.SAMN05421684_7109"/>
<dbReference type="PANTHER" id="PTHR42771:SF2">
    <property type="entry name" value="IRON(3+)-HYDROXAMATE IMPORT ATP-BINDING PROTEIN FHUC"/>
    <property type="match status" value="1"/>
</dbReference>
<accession>A0A1H3UEG3</accession>
<gene>
    <name evidence="11" type="ORF">SAMN05421684_7109</name>
</gene>
<keyword evidence="2" id="KW-0813">Transport</keyword>
<dbReference type="InterPro" id="IPR003439">
    <property type="entry name" value="ABC_transporter-like_ATP-bd"/>
</dbReference>
<evidence type="ECO:0000313" key="12">
    <source>
        <dbReference type="Proteomes" id="UP000199632"/>
    </source>
</evidence>
<reference evidence="12" key="1">
    <citation type="submission" date="2016-10" db="EMBL/GenBank/DDBJ databases">
        <authorList>
            <person name="Varghese N."/>
            <person name="Submissions S."/>
        </authorList>
    </citation>
    <scope>NUCLEOTIDE SEQUENCE [LARGE SCALE GENOMIC DNA]</scope>
    <source>
        <strain evidence="12">DSM 44718</strain>
    </source>
</reference>
<evidence type="ECO:0000256" key="3">
    <source>
        <dbReference type="ARBA" id="ARBA00022475"/>
    </source>
</evidence>
<dbReference type="FunFam" id="3.40.50.300:FF:000134">
    <property type="entry name" value="Iron-enterobactin ABC transporter ATP-binding protein"/>
    <property type="match status" value="1"/>
</dbReference>
<name>A0A1H3UEG3_9ACTN</name>
<dbReference type="PROSITE" id="PS00211">
    <property type="entry name" value="ABC_TRANSPORTER_1"/>
    <property type="match status" value="1"/>
</dbReference>
<dbReference type="CDD" id="cd03214">
    <property type="entry name" value="ABC_Iron-Siderophores_B12_Hemin"/>
    <property type="match status" value="1"/>
</dbReference>
<dbReference type="OrthoDB" id="3463810at2"/>
<keyword evidence="9" id="KW-0472">Membrane</keyword>